<accession>A0A330HYR2</accession>
<comment type="caution">
    <text evidence="2">The sequence shown here is derived from an EMBL/GenBank/DDBJ whole genome shotgun (WGS) entry which is preliminary data.</text>
</comment>
<dbReference type="RefSeq" id="WP_112096194.1">
    <property type="nucleotide sequence ID" value="NZ_QMBP01000002.1"/>
</dbReference>
<dbReference type="Pfam" id="PF14417">
    <property type="entry name" value="MEDS"/>
    <property type="match status" value="1"/>
</dbReference>
<keyword evidence="3" id="KW-1185">Reference proteome</keyword>
<name>A0A330HYR2_9HYPH</name>
<evidence type="ECO:0000259" key="1">
    <source>
        <dbReference type="Pfam" id="PF14417"/>
    </source>
</evidence>
<feature type="domain" description="MEDS" evidence="1">
    <location>
        <begin position="8"/>
        <end position="61"/>
    </location>
</feature>
<reference evidence="3" key="1">
    <citation type="submission" date="2018-06" db="EMBL/GenBank/DDBJ databases">
        <authorList>
            <person name="Helene L.C."/>
            <person name="Dall'Agnol R."/>
            <person name="Delamuta J.R."/>
            <person name="Hungria M."/>
        </authorList>
    </citation>
    <scope>NUCLEOTIDE SEQUENCE [LARGE SCALE GENOMIC DNA]</scope>
    <source>
        <strain evidence="3">AC99b</strain>
    </source>
</reference>
<reference evidence="2 3" key="2">
    <citation type="submission" date="2018-07" db="EMBL/GenBank/DDBJ databases">
        <title>Diversity of Mesorhizobium strains in Brazil.</title>
        <authorList>
            <person name="Helene L.C.F."/>
            <person name="Dall'Agnol R."/>
            <person name="Delamuta J.R.M."/>
            <person name="Hungria M."/>
        </authorList>
    </citation>
    <scope>NUCLEOTIDE SEQUENCE [LARGE SCALE GENOMIC DNA]</scope>
    <source>
        <strain evidence="2 3">AC99b</strain>
    </source>
</reference>
<evidence type="ECO:0000313" key="2">
    <source>
        <dbReference type="EMBL" id="RAZ91829.1"/>
    </source>
</evidence>
<protein>
    <recommendedName>
        <fullName evidence="1">MEDS domain-containing protein</fullName>
    </recommendedName>
</protein>
<gene>
    <name evidence="2" type="ORF">DPM33_04930</name>
</gene>
<proteinExistence type="predicted"/>
<dbReference type="EMBL" id="QMBP01000002">
    <property type="protein sequence ID" value="RAZ91829.1"/>
    <property type="molecule type" value="Genomic_DNA"/>
</dbReference>
<organism evidence="2 3">
    <name type="scientific">Mesorhizobium hawassense</name>
    <dbReference type="NCBI Taxonomy" id="1209954"/>
    <lineage>
        <taxon>Bacteria</taxon>
        <taxon>Pseudomonadati</taxon>
        <taxon>Pseudomonadota</taxon>
        <taxon>Alphaproteobacteria</taxon>
        <taxon>Hyphomicrobiales</taxon>
        <taxon>Phyllobacteriaceae</taxon>
        <taxon>Mesorhizobium</taxon>
    </lineage>
</organism>
<dbReference type="OrthoDB" id="9782655at2"/>
<evidence type="ECO:0000313" key="3">
    <source>
        <dbReference type="Proteomes" id="UP000251558"/>
    </source>
</evidence>
<dbReference type="InterPro" id="IPR025847">
    <property type="entry name" value="MEDS_domain"/>
</dbReference>
<dbReference type="Proteomes" id="UP000251558">
    <property type="component" value="Unassembled WGS sequence"/>
</dbReference>
<dbReference type="AlphaFoldDB" id="A0A330HYR2"/>
<sequence length="111" mass="12200">MRSSRSCRGYPGMRLTGDTIWLAKEDWGHFCHYEGGLNEVIGNRRLAVLCTYPLAACGAPQSETVPVNVIGATRDFTPEFRLLTARVRQPRSGRSESPAICGIFPDTQCGP</sequence>